<gene>
    <name evidence="1" type="ORF">METZ01_LOCUS93153</name>
</gene>
<evidence type="ECO:0008006" key="2">
    <source>
        <dbReference type="Google" id="ProtNLM"/>
    </source>
</evidence>
<proteinExistence type="predicted"/>
<dbReference type="Pfam" id="PF01112">
    <property type="entry name" value="Asparaginase_2"/>
    <property type="match status" value="1"/>
</dbReference>
<dbReference type="GO" id="GO:0016811">
    <property type="term" value="F:hydrolase activity, acting on carbon-nitrogen (but not peptide) bonds, in linear amides"/>
    <property type="evidence" value="ECO:0007669"/>
    <property type="project" value="UniProtKB-ARBA"/>
</dbReference>
<protein>
    <recommendedName>
        <fullName evidence="2">Asparaginase</fullName>
    </recommendedName>
</protein>
<feature type="non-terminal residue" evidence="1">
    <location>
        <position position="1"/>
    </location>
</feature>
<dbReference type="GO" id="GO:0005737">
    <property type="term" value="C:cytoplasm"/>
    <property type="evidence" value="ECO:0007669"/>
    <property type="project" value="TreeGrafter"/>
</dbReference>
<evidence type="ECO:0000313" key="1">
    <source>
        <dbReference type="EMBL" id="SVA40299.1"/>
    </source>
</evidence>
<reference evidence="1" key="1">
    <citation type="submission" date="2018-05" db="EMBL/GenBank/DDBJ databases">
        <authorList>
            <person name="Lanie J.A."/>
            <person name="Ng W.-L."/>
            <person name="Kazmierczak K.M."/>
            <person name="Andrzejewski T.M."/>
            <person name="Davidsen T.M."/>
            <person name="Wayne K.J."/>
            <person name="Tettelin H."/>
            <person name="Glass J.I."/>
            <person name="Rusch D."/>
            <person name="Podicherti R."/>
            <person name="Tsui H.-C.T."/>
            <person name="Winkler M.E."/>
        </authorList>
    </citation>
    <scope>NUCLEOTIDE SEQUENCE</scope>
</reference>
<dbReference type="PANTHER" id="PTHR10188:SF6">
    <property type="entry name" value="N(4)-(BETA-N-ACETYLGLUCOSAMINYL)-L-ASPARAGINASE"/>
    <property type="match status" value="1"/>
</dbReference>
<dbReference type="Gene3D" id="3.60.20.30">
    <property type="entry name" value="(Glycosyl)asparaginase"/>
    <property type="match status" value="1"/>
</dbReference>
<dbReference type="AlphaFoldDB" id="A0A381VIY5"/>
<sequence length="291" mass="31617">KSIEVLQQGGSPIDAVEQGIRLVESNIDDHTVGRAGIPNLLGQIELDASIMDGSTRQAGAVAALRGFEHPISIARKVMEHLPHVLLVDRGAAKFAKEMGFSSRNLMTKETRVRWQRGLDERGEGSEDRSDYFRLLRSFLSRKDQAKYLGTVNFIAMDRFGNLAAGVSTSGLGWKYPGRVGDSPIIGAGNFADNRYGAAACTGRGELALRSGTARSLVLYIKNGMSLTKAAETAMTDLRDFTDDFGTFMNLVCLDMEGNHGGYSGSPGTSYLMQDTSMSDYVSFPRTIVNLE</sequence>
<name>A0A381VIY5_9ZZZZ</name>
<accession>A0A381VIY5</accession>
<dbReference type="PANTHER" id="PTHR10188">
    <property type="entry name" value="L-ASPARAGINASE"/>
    <property type="match status" value="1"/>
</dbReference>
<dbReference type="InterPro" id="IPR000246">
    <property type="entry name" value="Peptidase_T2"/>
</dbReference>
<dbReference type="SUPFAM" id="SSF56235">
    <property type="entry name" value="N-terminal nucleophile aminohydrolases (Ntn hydrolases)"/>
    <property type="match status" value="1"/>
</dbReference>
<dbReference type="EMBL" id="UINC01008967">
    <property type="protein sequence ID" value="SVA40299.1"/>
    <property type="molecule type" value="Genomic_DNA"/>
</dbReference>
<dbReference type="CDD" id="cd04513">
    <property type="entry name" value="Glycosylasparaginase"/>
    <property type="match status" value="1"/>
</dbReference>
<dbReference type="InterPro" id="IPR029055">
    <property type="entry name" value="Ntn_hydrolases_N"/>
</dbReference>
<organism evidence="1">
    <name type="scientific">marine metagenome</name>
    <dbReference type="NCBI Taxonomy" id="408172"/>
    <lineage>
        <taxon>unclassified sequences</taxon>
        <taxon>metagenomes</taxon>
        <taxon>ecological metagenomes</taxon>
    </lineage>
</organism>